<feature type="domain" description="SCP2" evidence="1">
    <location>
        <begin position="12"/>
        <end position="107"/>
    </location>
</feature>
<dbReference type="PROSITE" id="PS01095">
    <property type="entry name" value="GH18_1"/>
    <property type="match status" value="1"/>
</dbReference>
<protein>
    <recommendedName>
        <fullName evidence="1">SCP2 domain-containing protein</fullName>
    </recommendedName>
</protein>
<evidence type="ECO:0000313" key="2">
    <source>
        <dbReference type="EMBL" id="KKN57839.1"/>
    </source>
</evidence>
<dbReference type="GO" id="GO:0004553">
    <property type="term" value="F:hydrolase activity, hydrolyzing O-glycosyl compounds"/>
    <property type="evidence" value="ECO:0007669"/>
    <property type="project" value="InterPro"/>
</dbReference>
<dbReference type="HAMAP" id="MF_02215">
    <property type="entry name" value="UbiJ"/>
    <property type="match status" value="1"/>
</dbReference>
<name>A0A0F9RSZ0_9ZZZZ</name>
<dbReference type="GO" id="GO:0005975">
    <property type="term" value="P:carbohydrate metabolic process"/>
    <property type="evidence" value="ECO:0007669"/>
    <property type="project" value="InterPro"/>
</dbReference>
<dbReference type="InterPro" id="IPR001579">
    <property type="entry name" value="Glyco_hydro_18_chit_AS"/>
</dbReference>
<dbReference type="InterPro" id="IPR003033">
    <property type="entry name" value="SCP2_sterol-bd_dom"/>
</dbReference>
<dbReference type="Gene3D" id="3.30.1050.10">
    <property type="entry name" value="SCP2 sterol-binding domain"/>
    <property type="match status" value="1"/>
</dbReference>
<sequence>MSIALKPIELALNAAVAHDPETKAKLEQFEGRCIAINIKDLNQTIAMTVRQHQLYLSTTLDQPVDLTVTGKALTLAKLGSDPESLFSADIDINGDVQFAKQLRDLLDGFDFDWEAQLARFTGDTLAYPIAHGIRQVSSWAKNTHSSMQQNIAEYLREESLMLPDKSQIKAYMQDIDTLRADFDRLEARIKRL</sequence>
<accession>A0A0F9RSZ0</accession>
<proteinExistence type="inferred from homology"/>
<dbReference type="GO" id="GO:0006744">
    <property type="term" value="P:ubiquinone biosynthetic process"/>
    <property type="evidence" value="ECO:0007669"/>
    <property type="project" value="InterPro"/>
</dbReference>
<dbReference type="Pfam" id="PF02036">
    <property type="entry name" value="SCP2"/>
    <property type="match status" value="1"/>
</dbReference>
<evidence type="ECO:0000259" key="1">
    <source>
        <dbReference type="Pfam" id="PF02036"/>
    </source>
</evidence>
<dbReference type="InterPro" id="IPR038989">
    <property type="entry name" value="UbiJ"/>
</dbReference>
<dbReference type="EMBL" id="LAZR01000786">
    <property type="protein sequence ID" value="KKN57839.1"/>
    <property type="molecule type" value="Genomic_DNA"/>
</dbReference>
<dbReference type="AlphaFoldDB" id="A0A0F9RSZ0"/>
<organism evidence="2">
    <name type="scientific">marine sediment metagenome</name>
    <dbReference type="NCBI Taxonomy" id="412755"/>
    <lineage>
        <taxon>unclassified sequences</taxon>
        <taxon>metagenomes</taxon>
        <taxon>ecological metagenomes</taxon>
    </lineage>
</organism>
<dbReference type="SUPFAM" id="SSF55718">
    <property type="entry name" value="SCP-like"/>
    <property type="match status" value="1"/>
</dbReference>
<comment type="caution">
    <text evidence="2">The sequence shown here is derived from an EMBL/GenBank/DDBJ whole genome shotgun (WGS) entry which is preliminary data.</text>
</comment>
<dbReference type="PANTHER" id="PTHR38693:SF1">
    <property type="entry name" value="UBIQUINONE BIOSYNTHESIS ACCESSORY FACTOR UBIJ"/>
    <property type="match status" value="1"/>
</dbReference>
<reference evidence="2" key="1">
    <citation type="journal article" date="2015" name="Nature">
        <title>Complex archaea that bridge the gap between prokaryotes and eukaryotes.</title>
        <authorList>
            <person name="Spang A."/>
            <person name="Saw J.H."/>
            <person name="Jorgensen S.L."/>
            <person name="Zaremba-Niedzwiedzka K."/>
            <person name="Martijn J."/>
            <person name="Lind A.E."/>
            <person name="van Eijk R."/>
            <person name="Schleper C."/>
            <person name="Guy L."/>
            <person name="Ettema T.J."/>
        </authorList>
    </citation>
    <scope>NUCLEOTIDE SEQUENCE</scope>
</reference>
<dbReference type="PANTHER" id="PTHR38693">
    <property type="entry name" value="UBIQUINONE BIOSYNTHESIS PROTEIN UBIJ"/>
    <property type="match status" value="1"/>
</dbReference>
<dbReference type="InterPro" id="IPR036527">
    <property type="entry name" value="SCP2_sterol-bd_dom_sf"/>
</dbReference>
<gene>
    <name evidence="2" type="ORF">LCGC14_0558260</name>
</gene>